<comment type="subcellular location">
    <subcellularLocation>
        <location evidence="1">Membrane</location>
        <topology evidence="1">Multi-pass membrane protein</topology>
    </subcellularLocation>
</comment>
<accession>A0A9Q0RU34</accession>
<keyword evidence="8" id="KW-1185">Reference proteome</keyword>
<feature type="transmembrane region" description="Helical" evidence="5">
    <location>
        <begin position="411"/>
        <end position="429"/>
    </location>
</feature>
<keyword evidence="4 5" id="KW-0472">Membrane</keyword>
<feature type="transmembrane region" description="Helical" evidence="5">
    <location>
        <begin position="450"/>
        <end position="470"/>
    </location>
</feature>
<dbReference type="Pfam" id="PF07690">
    <property type="entry name" value="MFS_1"/>
    <property type="match status" value="1"/>
</dbReference>
<feature type="transmembrane region" description="Helical" evidence="5">
    <location>
        <begin position="354"/>
        <end position="374"/>
    </location>
</feature>
<dbReference type="PANTHER" id="PTHR24064">
    <property type="entry name" value="SOLUTE CARRIER FAMILY 22 MEMBER"/>
    <property type="match status" value="1"/>
</dbReference>
<evidence type="ECO:0000313" key="7">
    <source>
        <dbReference type="EMBL" id="KAJ6623925.1"/>
    </source>
</evidence>
<proteinExistence type="predicted"/>
<evidence type="ECO:0000313" key="8">
    <source>
        <dbReference type="Proteomes" id="UP001151699"/>
    </source>
</evidence>
<protein>
    <submittedName>
        <fullName evidence="7">Organic cation transporter protein</fullName>
    </submittedName>
</protein>
<dbReference type="GO" id="GO:0022857">
    <property type="term" value="F:transmembrane transporter activity"/>
    <property type="evidence" value="ECO:0007669"/>
    <property type="project" value="InterPro"/>
</dbReference>
<reference evidence="7" key="1">
    <citation type="submission" date="2022-07" db="EMBL/GenBank/DDBJ databases">
        <authorList>
            <person name="Trinca V."/>
            <person name="Uliana J.V.C."/>
            <person name="Torres T.T."/>
            <person name="Ward R.J."/>
            <person name="Monesi N."/>
        </authorList>
    </citation>
    <scope>NUCLEOTIDE SEQUENCE</scope>
    <source>
        <strain evidence="7">HSMRA1968</strain>
        <tissue evidence="7">Whole embryos</tissue>
    </source>
</reference>
<evidence type="ECO:0000256" key="3">
    <source>
        <dbReference type="ARBA" id="ARBA00022989"/>
    </source>
</evidence>
<dbReference type="AlphaFoldDB" id="A0A9Q0RU34"/>
<feature type="transmembrane region" description="Helical" evidence="5">
    <location>
        <begin position="207"/>
        <end position="228"/>
    </location>
</feature>
<dbReference type="SUPFAM" id="SSF103473">
    <property type="entry name" value="MFS general substrate transporter"/>
    <property type="match status" value="1"/>
</dbReference>
<dbReference type="PROSITE" id="PS50850">
    <property type="entry name" value="MFS"/>
    <property type="match status" value="1"/>
</dbReference>
<gene>
    <name evidence="7" type="primary">Orct_9</name>
    <name evidence="7" type="ORF">Bhyg_17315</name>
</gene>
<organism evidence="7 8">
    <name type="scientific">Pseudolycoriella hygida</name>
    <dbReference type="NCBI Taxonomy" id="35572"/>
    <lineage>
        <taxon>Eukaryota</taxon>
        <taxon>Metazoa</taxon>
        <taxon>Ecdysozoa</taxon>
        <taxon>Arthropoda</taxon>
        <taxon>Hexapoda</taxon>
        <taxon>Insecta</taxon>
        <taxon>Pterygota</taxon>
        <taxon>Neoptera</taxon>
        <taxon>Endopterygota</taxon>
        <taxon>Diptera</taxon>
        <taxon>Nematocera</taxon>
        <taxon>Sciaroidea</taxon>
        <taxon>Sciaridae</taxon>
        <taxon>Pseudolycoriella</taxon>
    </lineage>
</organism>
<name>A0A9Q0RU34_9DIPT</name>
<keyword evidence="3 5" id="KW-1133">Transmembrane helix</keyword>
<evidence type="ECO:0000256" key="5">
    <source>
        <dbReference type="SAM" id="Phobius"/>
    </source>
</evidence>
<dbReference type="InterPro" id="IPR036259">
    <property type="entry name" value="MFS_trans_sf"/>
</dbReference>
<evidence type="ECO:0000259" key="6">
    <source>
        <dbReference type="PROSITE" id="PS50850"/>
    </source>
</evidence>
<comment type="caution">
    <text evidence="7">The sequence shown here is derived from an EMBL/GenBank/DDBJ whole genome shotgun (WGS) entry which is preliminary data.</text>
</comment>
<dbReference type="Proteomes" id="UP001151699">
    <property type="component" value="Unassembled WGS sequence"/>
</dbReference>
<evidence type="ECO:0000256" key="4">
    <source>
        <dbReference type="ARBA" id="ARBA00023136"/>
    </source>
</evidence>
<dbReference type="GO" id="GO:0016020">
    <property type="term" value="C:membrane"/>
    <property type="evidence" value="ECO:0007669"/>
    <property type="project" value="UniProtKB-SubCell"/>
</dbReference>
<dbReference type="InterPro" id="IPR011701">
    <property type="entry name" value="MFS"/>
</dbReference>
<evidence type="ECO:0000256" key="2">
    <source>
        <dbReference type="ARBA" id="ARBA00022692"/>
    </source>
</evidence>
<feature type="transmembrane region" description="Helical" evidence="5">
    <location>
        <begin position="122"/>
        <end position="141"/>
    </location>
</feature>
<feature type="transmembrane region" description="Helical" evidence="5">
    <location>
        <begin position="476"/>
        <end position="495"/>
    </location>
</feature>
<dbReference type="OrthoDB" id="3936150at2759"/>
<sequence>MRLRFAPYARVPKPYWENKSGESTITQRMCYSDKLSNLTFEEIKEIYSTYEKPSCSHLNLTESLYFVELESGHTFEYLRSDVDEVEENPVACRRWIYKLDYGYRSMTSDLNWVCDSAWKSTLGQSLFFIGSVIGSLCFGVLADHIGRLHVLVVSNLMAMIGNGATIFATNVTAFGICRFIAGLATDTNFVMMYILVMEYIRPSMRTFGLNLCIGIFYCIGSMICPWIAVAVGDWRTFLLVTSLPVLVVPLLYFFVAESALWLVSKNNIDGAVDCFIRVAKFNKQPLSEEDVDEFRKEMSETRSMDKRSTSTLIGLFKTPRLRRLTFILFFKSMVITLCYDAISRNVEGLGLSPFIMFSLSATAIFPACVVLLLLQDIIGRKAMAASSLLISGVFTAATGFVMAYQEGVNDPLTLASLSIIGRFGVTVAYNSAAQYATELIPTCVRGQGVAAVHVAGYALTFFSSYILYLSNIFKPLPALLLGSLSLIGSVLVLFLPETLNRVIPSTLEDGERFGMGERFFDFSCFEKKREMTESTVGLSDN</sequence>
<feature type="transmembrane region" description="Helical" evidence="5">
    <location>
        <begin position="234"/>
        <end position="255"/>
    </location>
</feature>
<dbReference type="EMBL" id="WJQU01003545">
    <property type="protein sequence ID" value="KAJ6623925.1"/>
    <property type="molecule type" value="Genomic_DNA"/>
</dbReference>
<feature type="transmembrane region" description="Helical" evidence="5">
    <location>
        <begin position="324"/>
        <end position="342"/>
    </location>
</feature>
<feature type="transmembrane region" description="Helical" evidence="5">
    <location>
        <begin position="386"/>
        <end position="405"/>
    </location>
</feature>
<dbReference type="Gene3D" id="1.20.1250.20">
    <property type="entry name" value="MFS general substrate transporter like domains"/>
    <property type="match status" value="1"/>
</dbReference>
<evidence type="ECO:0000256" key="1">
    <source>
        <dbReference type="ARBA" id="ARBA00004141"/>
    </source>
</evidence>
<keyword evidence="2 5" id="KW-0812">Transmembrane</keyword>
<feature type="domain" description="Major facilitator superfamily (MFS) profile" evidence="6">
    <location>
        <begin position="60"/>
        <end position="500"/>
    </location>
</feature>
<dbReference type="InterPro" id="IPR020846">
    <property type="entry name" value="MFS_dom"/>
</dbReference>